<comment type="caution">
    <text evidence="3">The sequence shown here is derived from an EMBL/GenBank/DDBJ whole genome shotgun (WGS) entry which is preliminary data.</text>
</comment>
<evidence type="ECO:0000313" key="3">
    <source>
        <dbReference type="EMBL" id="KAK8381942.1"/>
    </source>
</evidence>
<feature type="signal peptide" evidence="1">
    <location>
        <begin position="1"/>
        <end position="24"/>
    </location>
</feature>
<evidence type="ECO:0000313" key="4">
    <source>
        <dbReference type="Proteomes" id="UP001487740"/>
    </source>
</evidence>
<feature type="chain" id="PRO_5044001896" description="Ig-like domain-containing protein" evidence="1">
    <location>
        <begin position="25"/>
        <end position="354"/>
    </location>
</feature>
<keyword evidence="1" id="KW-0732">Signal</keyword>
<dbReference type="PROSITE" id="PS50835">
    <property type="entry name" value="IG_LIKE"/>
    <property type="match status" value="1"/>
</dbReference>
<sequence length="354" mass="38888">MEARTSCLLLLLLLLLAQAPQGEGLSILETIIPVYKIRGENAELYCHYDVEGEVLYSVKWYKDDEEFYRYMPGTSSSPSTTSPQSIFPRPGIYVDSSKSNASRVVLTDLDFRTSGLYRCEVSVENTFNTLNRFGRMLVVELPTSEPRISGVRDKYVSGEVLEANCTAGRSHPAATLTWHVNNKEVPRKYTHAYAPVLHVDQLETSILGLRLLLEDHHFTDGVILLRCTATVAALDTRSDQDFLQMESRPVEPLVLAQRNSQVYVNGCGGLGGCSLFLLLGSCVVGAAGRAPSRPATLRDSKRRGIQLGGDQRALKLLGLPRLSVLNGQKYSASGLLSDVGHTAEVFLKAAVIRV</sequence>
<dbReference type="SUPFAM" id="SSF48726">
    <property type="entry name" value="Immunoglobulin"/>
    <property type="match status" value="1"/>
</dbReference>
<dbReference type="AlphaFoldDB" id="A0AAW0T3Z5"/>
<gene>
    <name evidence="3" type="ORF">O3P69_015158</name>
</gene>
<dbReference type="InterPro" id="IPR013783">
    <property type="entry name" value="Ig-like_fold"/>
</dbReference>
<dbReference type="PANTHER" id="PTHR21261">
    <property type="entry name" value="BEAT PROTEIN"/>
    <property type="match status" value="1"/>
</dbReference>
<dbReference type="InterPro" id="IPR007110">
    <property type="entry name" value="Ig-like_dom"/>
</dbReference>
<dbReference type="EMBL" id="JARAKH010000039">
    <property type="protein sequence ID" value="KAK8381942.1"/>
    <property type="molecule type" value="Genomic_DNA"/>
</dbReference>
<accession>A0AAW0T3Z5</accession>
<dbReference type="Proteomes" id="UP001487740">
    <property type="component" value="Unassembled WGS sequence"/>
</dbReference>
<dbReference type="FunFam" id="2.60.40.10:FF:000437">
    <property type="entry name" value="Beat-IIIc, isoform A"/>
    <property type="match status" value="1"/>
</dbReference>
<evidence type="ECO:0000256" key="1">
    <source>
        <dbReference type="SAM" id="SignalP"/>
    </source>
</evidence>
<dbReference type="PANTHER" id="PTHR21261:SF15">
    <property type="entry name" value="BEATEN PATH IIIA, ISOFORM D-RELATED"/>
    <property type="match status" value="1"/>
</dbReference>
<reference evidence="3 4" key="1">
    <citation type="submission" date="2023-03" db="EMBL/GenBank/DDBJ databases">
        <title>High-quality genome of Scylla paramamosain provides insights in environmental adaptation.</title>
        <authorList>
            <person name="Zhang L."/>
        </authorList>
    </citation>
    <scope>NUCLEOTIDE SEQUENCE [LARGE SCALE GENOMIC DNA]</scope>
    <source>
        <strain evidence="3">LZ_2023a</strain>
        <tissue evidence="3">Muscle</tissue>
    </source>
</reference>
<feature type="domain" description="Ig-like" evidence="2">
    <location>
        <begin position="20"/>
        <end position="131"/>
    </location>
</feature>
<organism evidence="3 4">
    <name type="scientific">Scylla paramamosain</name>
    <name type="common">Mud crab</name>
    <dbReference type="NCBI Taxonomy" id="85552"/>
    <lineage>
        <taxon>Eukaryota</taxon>
        <taxon>Metazoa</taxon>
        <taxon>Ecdysozoa</taxon>
        <taxon>Arthropoda</taxon>
        <taxon>Crustacea</taxon>
        <taxon>Multicrustacea</taxon>
        <taxon>Malacostraca</taxon>
        <taxon>Eumalacostraca</taxon>
        <taxon>Eucarida</taxon>
        <taxon>Decapoda</taxon>
        <taxon>Pleocyemata</taxon>
        <taxon>Brachyura</taxon>
        <taxon>Eubrachyura</taxon>
        <taxon>Portunoidea</taxon>
        <taxon>Portunidae</taxon>
        <taxon>Portuninae</taxon>
        <taxon>Scylla</taxon>
    </lineage>
</organism>
<evidence type="ECO:0000259" key="2">
    <source>
        <dbReference type="PROSITE" id="PS50835"/>
    </source>
</evidence>
<proteinExistence type="predicted"/>
<dbReference type="Gene3D" id="2.60.40.10">
    <property type="entry name" value="Immunoglobulins"/>
    <property type="match status" value="2"/>
</dbReference>
<protein>
    <recommendedName>
        <fullName evidence="2">Ig-like domain-containing protein</fullName>
    </recommendedName>
</protein>
<name>A0AAW0T3Z5_SCYPA</name>
<keyword evidence="4" id="KW-1185">Reference proteome</keyword>
<dbReference type="InterPro" id="IPR036179">
    <property type="entry name" value="Ig-like_dom_sf"/>
</dbReference>